<evidence type="ECO:0000256" key="1">
    <source>
        <dbReference type="ARBA" id="ARBA00022478"/>
    </source>
</evidence>
<evidence type="ECO:0000256" key="2">
    <source>
        <dbReference type="ARBA" id="ARBA00023163"/>
    </source>
</evidence>
<accession>A0A0H5BGU8</accession>
<dbReference type="InterPro" id="IPR011262">
    <property type="entry name" value="DNA-dir_RNA_pol_insert"/>
</dbReference>
<dbReference type="InterPro" id="IPR011263">
    <property type="entry name" value="DNA-dir_RNA_pol_RpoA/D/Rpb3"/>
</dbReference>
<dbReference type="EMBL" id="AB996599">
    <property type="protein sequence ID" value="BAS01431.1"/>
    <property type="molecule type" value="Genomic_DNA"/>
</dbReference>
<keyword evidence="2" id="KW-0804">Transcription</keyword>
<dbReference type="GO" id="GO:0003899">
    <property type="term" value="F:DNA-directed RNA polymerase activity"/>
    <property type="evidence" value="ECO:0007669"/>
    <property type="project" value="InterPro"/>
</dbReference>
<dbReference type="InterPro" id="IPR036643">
    <property type="entry name" value="RNApol_insert_sf"/>
</dbReference>
<dbReference type="GO" id="GO:0046983">
    <property type="term" value="F:protein dimerization activity"/>
    <property type="evidence" value="ECO:0007669"/>
    <property type="project" value="InterPro"/>
</dbReference>
<dbReference type="GO" id="GO:0005736">
    <property type="term" value="C:RNA polymerase I complex"/>
    <property type="evidence" value="ECO:0007669"/>
    <property type="project" value="TreeGrafter"/>
</dbReference>
<dbReference type="Gene3D" id="3.30.1360.10">
    <property type="entry name" value="RNA polymerase, RBP11-like subunit"/>
    <property type="match status" value="1"/>
</dbReference>
<dbReference type="SUPFAM" id="SSF56553">
    <property type="entry name" value="Insert subdomain of RNA polymerase alpha subunit"/>
    <property type="match status" value="1"/>
</dbReference>
<dbReference type="SUPFAM" id="SSF55257">
    <property type="entry name" value="RBP11-like subunits of RNA polymerase"/>
    <property type="match status" value="1"/>
</dbReference>
<dbReference type="GO" id="GO:0005666">
    <property type="term" value="C:RNA polymerase III complex"/>
    <property type="evidence" value="ECO:0007669"/>
    <property type="project" value="TreeGrafter"/>
</dbReference>
<evidence type="ECO:0000313" key="4">
    <source>
        <dbReference type="EMBL" id="BAS01431.1"/>
    </source>
</evidence>
<gene>
    <name evidence="4" type="primary">rpa5</name>
</gene>
<dbReference type="PANTHER" id="PTHR11800:SF13">
    <property type="entry name" value="DNA-DIRECTED RNA POLYMERASES I AND III SUBUNIT RPAC1"/>
    <property type="match status" value="1"/>
</dbReference>
<proteinExistence type="predicted"/>
<dbReference type="AlphaFoldDB" id="A0A0H5BGU8"/>
<reference evidence="4" key="1">
    <citation type="journal article" date="2015" name="Genome Biol. Evol.">
        <title>Nucleomorph Genome Sequences of Two Chlorarachniophytes, Amorphochlora amoebiformis and Lotharella vacuolata.</title>
        <authorList>
            <person name="Suzuki S."/>
            <person name="Shirato S."/>
            <person name="Hirakawa Y."/>
            <person name="Ishida K."/>
        </authorList>
    </citation>
    <scope>NUCLEOTIDE SEQUENCE</scope>
    <source>
        <strain evidence="4">CCMP240</strain>
    </source>
</reference>
<dbReference type="Pfam" id="PF01000">
    <property type="entry name" value="RNA_pol_A_bac"/>
    <property type="match status" value="1"/>
</dbReference>
<sequence length="297" mass="35055">MIVFSMTHKNENIIVQTKHFYQTWDINNFIEGFQLKIINKTKFCIQLEIIGIDSAIINSLRRIIISESPSFAFENIYIFNNSSILNDNIIAQRLALIPIKADPRSMKFKKKNCFGNQFNTIVYILKTVNLSTDNHFCKRIYSKNLKISKHGSIIPFQSKTYYTNFQKNNIKISHLDLLIAKIKPKQKLFMELHAIKGYGYMHNKFSPITTAWFSYYSSIFFIKNLNYLKKNIFTYKKNLFIKKNINKTKTQKLSSLFFHDNYFTNLMKISNIFKVTQKNSNIKRKIILFITSKLLVL</sequence>
<geneLocation type="nucleomorph" evidence="4"/>
<evidence type="ECO:0000259" key="3">
    <source>
        <dbReference type="SMART" id="SM00662"/>
    </source>
</evidence>
<dbReference type="Gene3D" id="3.30.70.20">
    <property type="match status" value="1"/>
</dbReference>
<dbReference type="PANTHER" id="PTHR11800">
    <property type="entry name" value="DNA-DIRECTED RNA POLYMERASE"/>
    <property type="match status" value="1"/>
</dbReference>
<dbReference type="SMART" id="SM00662">
    <property type="entry name" value="RPOLD"/>
    <property type="match status" value="1"/>
</dbReference>
<name>A0A0H5BGU8_9EUKA</name>
<protein>
    <submittedName>
        <fullName evidence="4">DNA-directed RNA polymerase 40k chain subunit</fullName>
    </submittedName>
</protein>
<keyword evidence="4" id="KW-0542">Nucleomorph</keyword>
<feature type="domain" description="DNA-directed RNA polymerase RpoA/D/Rpb3-type" evidence="3">
    <location>
        <begin position="44"/>
        <end position="243"/>
    </location>
</feature>
<organism evidence="4">
    <name type="scientific">Lotharella vacuolata</name>
    <dbReference type="NCBI Taxonomy" id="74820"/>
    <lineage>
        <taxon>Eukaryota</taxon>
        <taxon>Sar</taxon>
        <taxon>Rhizaria</taxon>
        <taxon>Cercozoa</taxon>
        <taxon>Chlorarachniophyceae</taxon>
        <taxon>Lotharella</taxon>
    </lineage>
</organism>
<dbReference type="Gene3D" id="2.170.120.12">
    <property type="entry name" value="DNA-directed RNA polymerase, insert domain"/>
    <property type="match status" value="1"/>
</dbReference>
<dbReference type="InterPro" id="IPR036603">
    <property type="entry name" value="RBP11-like"/>
</dbReference>
<dbReference type="InterPro" id="IPR050518">
    <property type="entry name" value="Rpo3/RPB3_RNA_Pol_subunit"/>
</dbReference>
<keyword evidence="1 4" id="KW-0240">DNA-directed RNA polymerase</keyword>
<dbReference type="GO" id="GO:0006351">
    <property type="term" value="P:DNA-templated transcription"/>
    <property type="evidence" value="ECO:0007669"/>
    <property type="project" value="InterPro"/>
</dbReference>